<evidence type="ECO:0000256" key="2">
    <source>
        <dbReference type="ARBA" id="ARBA00007362"/>
    </source>
</evidence>
<accession>A0ABX5LGC7</accession>
<dbReference type="EMBL" id="QGDV01000002">
    <property type="protein sequence ID" value="PWJ66157.1"/>
    <property type="molecule type" value="Genomic_DNA"/>
</dbReference>
<dbReference type="PANTHER" id="PTHR42920">
    <property type="entry name" value="OS03G0707200 PROTEIN-RELATED"/>
    <property type="match status" value="1"/>
</dbReference>
<name>A0ABX5LGC7_9MICO</name>
<dbReference type="RefSeq" id="WP_127843902.1">
    <property type="nucleotide sequence ID" value="NZ_QGDV01000002.1"/>
</dbReference>
<feature type="transmembrane region" description="Helical" evidence="7">
    <location>
        <begin position="154"/>
        <end position="171"/>
    </location>
</feature>
<reference evidence="9 10" key="1">
    <citation type="submission" date="2018-03" db="EMBL/GenBank/DDBJ databases">
        <title>Genomic Encyclopedia of Type Strains, Phase III (KMG-III): the genomes of soil and plant-associated and newly described type strains.</title>
        <authorList>
            <person name="Whitman W."/>
        </authorList>
    </citation>
    <scope>NUCLEOTIDE SEQUENCE [LARGE SCALE GENOMIC DNA]</scope>
    <source>
        <strain evidence="9 10">VKM Ac-1602</strain>
    </source>
</reference>
<keyword evidence="4 7" id="KW-0812">Transmembrane</keyword>
<dbReference type="InterPro" id="IPR037185">
    <property type="entry name" value="EmrE-like"/>
</dbReference>
<keyword evidence="3" id="KW-1003">Cell membrane</keyword>
<keyword evidence="10" id="KW-1185">Reference proteome</keyword>
<sequence length="321" mass="33389">MKSTSFKAIFYCLIPPLIWGGMFPLANSISPTVNAFHMTLIRYGLAAAILVLMLVRAEGRGAFATDGKVVRLFLLGTSGFAGFGLLAFTALNYTSAPNVSLIMAMMPAIGAIVGAVATRKMPPLYTVGSIVLAFIGVALVITQGDFGKLASGQLGLGELLALLGAICWVTYTRGAGAFPGWSALRYTTLTTALGCISIAAAVIVASAVGYVSAPTVEHVLAAWPQLAYLVIFAGVVAVLFWNKGIGMLGALNGTLFMNLVPVTTFTISMISGFRPGPIALIGAAIVLTSLLLNNWLSRRAAARATSAAVMPAAREPLSQSR</sequence>
<comment type="subcellular location">
    <subcellularLocation>
        <location evidence="1">Cell membrane</location>
        <topology evidence="1">Multi-pass membrane protein</topology>
    </subcellularLocation>
</comment>
<evidence type="ECO:0000256" key="1">
    <source>
        <dbReference type="ARBA" id="ARBA00004651"/>
    </source>
</evidence>
<protein>
    <submittedName>
        <fullName evidence="9">EamA-like transporter family protein</fullName>
    </submittedName>
</protein>
<keyword evidence="6 7" id="KW-0472">Membrane</keyword>
<dbReference type="InterPro" id="IPR000620">
    <property type="entry name" value="EamA_dom"/>
</dbReference>
<comment type="similarity">
    <text evidence="2">Belongs to the EamA transporter family.</text>
</comment>
<feature type="transmembrane region" description="Helical" evidence="7">
    <location>
        <begin position="124"/>
        <end position="142"/>
    </location>
</feature>
<feature type="transmembrane region" description="Helical" evidence="7">
    <location>
        <begin position="222"/>
        <end position="241"/>
    </location>
</feature>
<keyword evidence="5 7" id="KW-1133">Transmembrane helix</keyword>
<evidence type="ECO:0000256" key="3">
    <source>
        <dbReference type="ARBA" id="ARBA00022475"/>
    </source>
</evidence>
<evidence type="ECO:0000313" key="10">
    <source>
        <dbReference type="Proteomes" id="UP000245674"/>
    </source>
</evidence>
<dbReference type="Proteomes" id="UP000245674">
    <property type="component" value="Unassembled WGS sequence"/>
</dbReference>
<comment type="caution">
    <text evidence="9">The sequence shown here is derived from an EMBL/GenBank/DDBJ whole genome shotgun (WGS) entry which is preliminary data.</text>
</comment>
<evidence type="ECO:0000256" key="7">
    <source>
        <dbReference type="SAM" id="Phobius"/>
    </source>
</evidence>
<dbReference type="Pfam" id="PF00892">
    <property type="entry name" value="EamA"/>
    <property type="match status" value="2"/>
</dbReference>
<dbReference type="InterPro" id="IPR051258">
    <property type="entry name" value="Diverse_Substrate_Transporter"/>
</dbReference>
<gene>
    <name evidence="9" type="ORF">B0H03_102305</name>
</gene>
<evidence type="ECO:0000256" key="6">
    <source>
        <dbReference type="ARBA" id="ARBA00023136"/>
    </source>
</evidence>
<evidence type="ECO:0000313" key="9">
    <source>
        <dbReference type="EMBL" id="PWJ66157.1"/>
    </source>
</evidence>
<feature type="transmembrane region" description="Helical" evidence="7">
    <location>
        <begin position="38"/>
        <end position="57"/>
    </location>
</feature>
<feature type="domain" description="EamA" evidence="8">
    <location>
        <begin position="7"/>
        <end position="141"/>
    </location>
</feature>
<evidence type="ECO:0000256" key="5">
    <source>
        <dbReference type="ARBA" id="ARBA00022989"/>
    </source>
</evidence>
<feature type="transmembrane region" description="Helical" evidence="7">
    <location>
        <begin position="69"/>
        <end position="93"/>
    </location>
</feature>
<organism evidence="9 10">
    <name type="scientific">Rathayibacter iranicus NCPPB 2253 = VKM Ac-1602</name>
    <dbReference type="NCBI Taxonomy" id="1328868"/>
    <lineage>
        <taxon>Bacteria</taxon>
        <taxon>Bacillati</taxon>
        <taxon>Actinomycetota</taxon>
        <taxon>Actinomycetes</taxon>
        <taxon>Micrococcales</taxon>
        <taxon>Microbacteriaceae</taxon>
        <taxon>Rathayibacter</taxon>
    </lineage>
</organism>
<evidence type="ECO:0000259" key="8">
    <source>
        <dbReference type="Pfam" id="PF00892"/>
    </source>
</evidence>
<dbReference type="PANTHER" id="PTHR42920:SF14">
    <property type="entry name" value="TRANSPORTER, DRUG_METABOLITE EXPORTER FAMILY"/>
    <property type="match status" value="1"/>
</dbReference>
<dbReference type="SUPFAM" id="SSF103481">
    <property type="entry name" value="Multidrug resistance efflux transporter EmrE"/>
    <property type="match status" value="2"/>
</dbReference>
<feature type="transmembrane region" description="Helical" evidence="7">
    <location>
        <begin position="276"/>
        <end position="296"/>
    </location>
</feature>
<proteinExistence type="inferred from homology"/>
<feature type="transmembrane region" description="Helical" evidence="7">
    <location>
        <begin position="248"/>
        <end position="270"/>
    </location>
</feature>
<feature type="domain" description="EamA" evidence="8">
    <location>
        <begin position="156"/>
        <end position="294"/>
    </location>
</feature>
<feature type="transmembrane region" description="Helical" evidence="7">
    <location>
        <begin position="183"/>
        <end position="210"/>
    </location>
</feature>
<feature type="transmembrane region" description="Helical" evidence="7">
    <location>
        <begin position="99"/>
        <end position="117"/>
    </location>
</feature>
<evidence type="ECO:0000256" key="4">
    <source>
        <dbReference type="ARBA" id="ARBA00022692"/>
    </source>
</evidence>